<name>A0A0B6TEY3_9CORY</name>
<dbReference type="HOGENOM" id="CLU_530732_0_0_11"/>
<proteinExistence type="predicted"/>
<reference evidence="1 2" key="1">
    <citation type="submission" date="2014-05" db="EMBL/GenBank/DDBJ databases">
        <title>Complete genome sequence of Corynebacterium marinum DSM 44953.</title>
        <authorList>
            <person name="Schaffert L."/>
            <person name="Albersmeier A."/>
            <person name="Kalinowski J."/>
            <person name="Ruckert C."/>
        </authorList>
    </citation>
    <scope>NUCLEOTIDE SEQUENCE [LARGE SCALE GENOMIC DNA]</scope>
    <source>
        <strain evidence="1 2">DSM 44953</strain>
    </source>
</reference>
<dbReference type="EMBL" id="CP007790">
    <property type="protein sequence ID" value="AJK68552.1"/>
    <property type="molecule type" value="Genomic_DNA"/>
</dbReference>
<accession>A0A0B6TEY3</accession>
<protein>
    <submittedName>
        <fullName evidence="1">Uncharacterized protein</fullName>
    </submittedName>
</protein>
<evidence type="ECO:0000313" key="1">
    <source>
        <dbReference type="EMBL" id="AJK68552.1"/>
    </source>
</evidence>
<dbReference type="KEGG" id="cmq:B840_04665"/>
<organism evidence="1 2">
    <name type="scientific">Corynebacterium marinum DSM 44953</name>
    <dbReference type="NCBI Taxonomy" id="1224162"/>
    <lineage>
        <taxon>Bacteria</taxon>
        <taxon>Bacillati</taxon>
        <taxon>Actinomycetota</taxon>
        <taxon>Actinomycetes</taxon>
        <taxon>Mycobacteriales</taxon>
        <taxon>Corynebacteriaceae</taxon>
        <taxon>Corynebacterium</taxon>
    </lineage>
</organism>
<evidence type="ECO:0000313" key="2">
    <source>
        <dbReference type="Proteomes" id="UP000031928"/>
    </source>
</evidence>
<dbReference type="RefSeq" id="WP_042621165.1">
    <property type="nucleotide sequence ID" value="NZ_CP007790.1"/>
</dbReference>
<keyword evidence="2" id="KW-1185">Reference proteome</keyword>
<dbReference type="STRING" id="1224162.B840_04665"/>
<dbReference type="Proteomes" id="UP000031928">
    <property type="component" value="Chromosome"/>
</dbReference>
<sequence length="513" mass="55931">MTSHITAPGLLVLSHGPVTLAVGSEAEVTHWEFLGHLSAERLAVGELEAGLRRLGAHRVAPEEGVASVHIDDAANMGTAEETSPANTAVPGLLLEALAVTWRARMQDISDASGMLNQAAVNDLGRLSISGEPLLNELLALRRTEGSGSEDEIRELAALIQRLRDRIRFGVAGLHAAGPADESELLKKALGRDGWAYRVHLLVAAEECLAADLLAEVRELSLTENAALEQDLTDRLKLILDHRREDLRLAEVLGALLQKLVEREKPVAEKLRHPATSRRIRHIVELAGPFTSMRVGTGVGPDGPGEVDGEAAPVAAAPADLDYDQLAGIFGEKFEDMLPAARQRVEEWKRTYPDQPLKSSENRFHRRFLDEASGRVLDEETANFDLFDHAALYAMSLAVLREVPVSDVEKRNAQAARLTRMIKMADRANTLVTDEAFDRALRTAQRYVADAIVALVVAQQANLNRVGVNRTAVKKIRRVIWWAGESTRVNEFVVGTVQGGALRMLAGAVSQAIR</sequence>
<dbReference type="AlphaFoldDB" id="A0A0B6TEY3"/>
<gene>
    <name evidence="1" type="ORF">B840_04665</name>
</gene>